<feature type="chain" id="PRO_5025349993" description="Hydrophobin" evidence="1">
    <location>
        <begin position="20"/>
        <end position="80"/>
    </location>
</feature>
<accession>A0A6A6FH67</accession>
<gene>
    <name evidence="2" type="ORF">CERZMDRAFT_97245</name>
</gene>
<evidence type="ECO:0008006" key="4">
    <source>
        <dbReference type="Google" id="ProtNLM"/>
    </source>
</evidence>
<keyword evidence="1" id="KW-0732">Signal</keyword>
<sequence length="80" mass="8253">MQFAVAIVAALLAAVPALAGNKAWCPGASESEVEHGCEDNRIPLSAGDRGTCCVSSKSDYLAMVNVCFYIGSKPSFGVPC</sequence>
<keyword evidence="3" id="KW-1185">Reference proteome</keyword>
<evidence type="ECO:0000256" key="1">
    <source>
        <dbReference type="SAM" id="SignalP"/>
    </source>
</evidence>
<evidence type="ECO:0000313" key="3">
    <source>
        <dbReference type="Proteomes" id="UP000799539"/>
    </source>
</evidence>
<evidence type="ECO:0000313" key="2">
    <source>
        <dbReference type="EMBL" id="KAF2212750.1"/>
    </source>
</evidence>
<reference evidence="2" key="1">
    <citation type="journal article" date="2020" name="Stud. Mycol.">
        <title>101 Dothideomycetes genomes: a test case for predicting lifestyles and emergence of pathogens.</title>
        <authorList>
            <person name="Haridas S."/>
            <person name="Albert R."/>
            <person name="Binder M."/>
            <person name="Bloem J."/>
            <person name="Labutti K."/>
            <person name="Salamov A."/>
            <person name="Andreopoulos B."/>
            <person name="Baker S."/>
            <person name="Barry K."/>
            <person name="Bills G."/>
            <person name="Bluhm B."/>
            <person name="Cannon C."/>
            <person name="Castanera R."/>
            <person name="Culley D."/>
            <person name="Daum C."/>
            <person name="Ezra D."/>
            <person name="Gonzalez J."/>
            <person name="Henrissat B."/>
            <person name="Kuo A."/>
            <person name="Liang C."/>
            <person name="Lipzen A."/>
            <person name="Lutzoni F."/>
            <person name="Magnuson J."/>
            <person name="Mondo S."/>
            <person name="Nolan M."/>
            <person name="Ohm R."/>
            <person name="Pangilinan J."/>
            <person name="Park H.-J."/>
            <person name="Ramirez L."/>
            <person name="Alfaro M."/>
            <person name="Sun H."/>
            <person name="Tritt A."/>
            <person name="Yoshinaga Y."/>
            <person name="Zwiers L.-H."/>
            <person name="Turgeon B."/>
            <person name="Goodwin S."/>
            <person name="Spatafora J."/>
            <person name="Crous P."/>
            <person name="Grigoriev I."/>
        </authorList>
    </citation>
    <scope>NUCLEOTIDE SEQUENCE</scope>
    <source>
        <strain evidence="2">SCOH1-5</strain>
    </source>
</reference>
<proteinExistence type="predicted"/>
<name>A0A6A6FH67_9PEZI</name>
<protein>
    <recommendedName>
        <fullName evidence="4">Hydrophobin</fullName>
    </recommendedName>
</protein>
<dbReference type="EMBL" id="ML992672">
    <property type="protein sequence ID" value="KAF2212750.1"/>
    <property type="molecule type" value="Genomic_DNA"/>
</dbReference>
<dbReference type="Proteomes" id="UP000799539">
    <property type="component" value="Unassembled WGS sequence"/>
</dbReference>
<organism evidence="2 3">
    <name type="scientific">Cercospora zeae-maydis SCOH1-5</name>
    <dbReference type="NCBI Taxonomy" id="717836"/>
    <lineage>
        <taxon>Eukaryota</taxon>
        <taxon>Fungi</taxon>
        <taxon>Dikarya</taxon>
        <taxon>Ascomycota</taxon>
        <taxon>Pezizomycotina</taxon>
        <taxon>Dothideomycetes</taxon>
        <taxon>Dothideomycetidae</taxon>
        <taxon>Mycosphaerellales</taxon>
        <taxon>Mycosphaerellaceae</taxon>
        <taxon>Cercospora</taxon>
    </lineage>
</organism>
<dbReference type="AlphaFoldDB" id="A0A6A6FH67"/>
<feature type="signal peptide" evidence="1">
    <location>
        <begin position="1"/>
        <end position="19"/>
    </location>
</feature>